<gene>
    <name evidence="3" type="ORF">FF098_008855</name>
    <name evidence="2" type="ORF">GCM10011355_17830</name>
</gene>
<feature type="chain" id="PRO_5035321789" description="Outer membrane protein beta-barrel domain-containing protein" evidence="1">
    <location>
        <begin position="26"/>
        <end position="236"/>
    </location>
</feature>
<dbReference type="EMBL" id="VCJR02000002">
    <property type="protein sequence ID" value="NHK28011.1"/>
    <property type="molecule type" value="Genomic_DNA"/>
</dbReference>
<evidence type="ECO:0000256" key="1">
    <source>
        <dbReference type="SAM" id="SignalP"/>
    </source>
</evidence>
<dbReference type="Proteomes" id="UP000621856">
    <property type="component" value="Unassembled WGS sequence"/>
</dbReference>
<dbReference type="AlphaFoldDB" id="A0A8J3A212"/>
<evidence type="ECO:0000313" key="4">
    <source>
        <dbReference type="Proteomes" id="UP000621856"/>
    </source>
</evidence>
<comment type="caution">
    <text evidence="2">The sequence shown here is derived from an EMBL/GenBank/DDBJ whole genome shotgun (WGS) entry which is preliminary data.</text>
</comment>
<reference evidence="2" key="1">
    <citation type="journal article" date="2014" name="Int. J. Syst. Evol. Microbiol.">
        <title>Complete genome sequence of Corynebacterium casei LMG S-19264T (=DSM 44701T), isolated from a smear-ripened cheese.</title>
        <authorList>
            <consortium name="US DOE Joint Genome Institute (JGI-PGF)"/>
            <person name="Walter F."/>
            <person name="Albersmeier A."/>
            <person name="Kalinowski J."/>
            <person name="Ruckert C."/>
        </authorList>
    </citation>
    <scope>NUCLEOTIDE SEQUENCE</scope>
    <source>
        <strain evidence="2">CGMCC 1.14984</strain>
    </source>
</reference>
<dbReference type="Pfam" id="PF09694">
    <property type="entry name" value="Gcw_chp"/>
    <property type="match status" value="1"/>
</dbReference>
<dbReference type="EMBL" id="BMGZ01000002">
    <property type="protein sequence ID" value="GGH97197.1"/>
    <property type="molecule type" value="Genomic_DNA"/>
</dbReference>
<name>A0A8J3A212_9PROT</name>
<reference evidence="2" key="3">
    <citation type="submission" date="2020-09" db="EMBL/GenBank/DDBJ databases">
        <authorList>
            <person name="Sun Q."/>
            <person name="Zhou Y."/>
        </authorList>
    </citation>
    <scope>NUCLEOTIDE SEQUENCE</scope>
    <source>
        <strain evidence="2">CGMCC 1.14984</strain>
    </source>
</reference>
<evidence type="ECO:0008006" key="6">
    <source>
        <dbReference type="Google" id="ProtNLM"/>
    </source>
</evidence>
<evidence type="ECO:0000313" key="5">
    <source>
        <dbReference type="Proteomes" id="UP000818603"/>
    </source>
</evidence>
<protein>
    <recommendedName>
        <fullName evidence="6">Outer membrane protein beta-barrel domain-containing protein</fullName>
    </recommendedName>
</protein>
<keyword evidence="5" id="KW-1185">Reference proteome</keyword>
<keyword evidence="1" id="KW-0732">Signal</keyword>
<dbReference type="RefSeq" id="WP_166426442.1">
    <property type="nucleotide sequence ID" value="NZ_BMGZ01000002.1"/>
</dbReference>
<feature type="signal peptide" evidence="1">
    <location>
        <begin position="1"/>
        <end position="25"/>
    </location>
</feature>
<accession>A0A8J3A212</accession>
<evidence type="ECO:0000313" key="3">
    <source>
        <dbReference type="EMBL" id="NHK28011.1"/>
    </source>
</evidence>
<evidence type="ECO:0000313" key="2">
    <source>
        <dbReference type="EMBL" id="GGH97197.1"/>
    </source>
</evidence>
<reference evidence="3 5" key="2">
    <citation type="submission" date="2020-02" db="EMBL/GenBank/DDBJ databases">
        <title>Genome sequence of Parvularcula flava strain NH6-79.</title>
        <authorList>
            <person name="Abdul Karim M.H."/>
            <person name="Lam M.Q."/>
            <person name="Chen S.J."/>
            <person name="Yahya A."/>
            <person name="Shahir S."/>
            <person name="Shamsir M.S."/>
            <person name="Chong C.S."/>
        </authorList>
    </citation>
    <scope>NUCLEOTIDE SEQUENCE [LARGE SCALE GENOMIC DNA]</scope>
    <source>
        <strain evidence="3 5">NH6-79</strain>
    </source>
</reference>
<organism evidence="2 4">
    <name type="scientific">Aquisalinus luteolus</name>
    <dbReference type="NCBI Taxonomy" id="1566827"/>
    <lineage>
        <taxon>Bacteria</taxon>
        <taxon>Pseudomonadati</taxon>
        <taxon>Pseudomonadota</taxon>
        <taxon>Alphaproteobacteria</taxon>
        <taxon>Parvularculales</taxon>
        <taxon>Parvularculaceae</taxon>
        <taxon>Aquisalinus</taxon>
    </lineage>
</organism>
<dbReference type="InterPro" id="IPR010239">
    <property type="entry name" value="CHP02001"/>
</dbReference>
<sequence length="236" mass="24853">MLKKLMISAAALCVAAPAVMSTASAQELGVSASIDYVSQYVFRGVGLAEGAIQPGIELSYGGLYGGVWYSAPVEDDFYYLEETDYYIGYGFALSESISADVGVTSYTYSDGFDSTTEIYGGLSFDTVAFAPAVYAYYDFDLEAFTLEGSGGYSWPLGEATSLDFGAALGFVEPDEGDGYQYGSVGLALSQAFSESVSGYAGVNAGYSSEDTFIDDIENGEFDSTGIWAGIGLSFSN</sequence>
<dbReference type="NCBIfam" id="TIGR02001">
    <property type="entry name" value="gcw_chp"/>
    <property type="match status" value="1"/>
</dbReference>
<proteinExistence type="predicted"/>
<dbReference type="Proteomes" id="UP000818603">
    <property type="component" value="Unassembled WGS sequence"/>
</dbReference>